<proteinExistence type="predicted"/>
<evidence type="ECO:0000313" key="1">
    <source>
        <dbReference type="EMBL" id="OIQ68436.1"/>
    </source>
</evidence>
<sequence length="84" mass="9358">MIEVVAFARAFTHTGKHRQAAVRLGDVVDEFHHVDGLADTGTAEQTDLAAFGKRAHQINHLDAGLQQLLRRTQFVIHRRFAVDG</sequence>
<name>A0A1J5PLI8_9ZZZZ</name>
<dbReference type="AlphaFoldDB" id="A0A1J5PLI8"/>
<comment type="caution">
    <text evidence="1">The sequence shown here is derived from an EMBL/GenBank/DDBJ whole genome shotgun (WGS) entry which is preliminary data.</text>
</comment>
<accession>A0A1J5PLI8</accession>
<gene>
    <name evidence="1" type="ORF">GALL_499710</name>
</gene>
<protein>
    <submittedName>
        <fullName evidence="1">Uncharacterized protein</fullName>
    </submittedName>
</protein>
<reference evidence="1" key="1">
    <citation type="submission" date="2016-10" db="EMBL/GenBank/DDBJ databases">
        <title>Sequence of Gallionella enrichment culture.</title>
        <authorList>
            <person name="Poehlein A."/>
            <person name="Muehling M."/>
            <person name="Daniel R."/>
        </authorList>
    </citation>
    <scope>NUCLEOTIDE SEQUENCE</scope>
</reference>
<organism evidence="1">
    <name type="scientific">mine drainage metagenome</name>
    <dbReference type="NCBI Taxonomy" id="410659"/>
    <lineage>
        <taxon>unclassified sequences</taxon>
        <taxon>metagenomes</taxon>
        <taxon>ecological metagenomes</taxon>
    </lineage>
</organism>
<dbReference type="EMBL" id="MLJW01005310">
    <property type="protein sequence ID" value="OIQ68436.1"/>
    <property type="molecule type" value="Genomic_DNA"/>
</dbReference>